<proteinExistence type="predicted"/>
<dbReference type="InterPro" id="IPR046818">
    <property type="entry name" value="MmeI_C"/>
</dbReference>
<sequence length="143" mass="16095">MDQNTIASNAVQIVPNATLYHFGVLTSNVHMAWMRTVAGRLKSDYRYSKELVYNTFPWPDADEKQRTAIETAAQGVLDERSKYPGTSLADLYDPLLMKTTGIQSAHTKLDRAVWAAYGAKWQSEAECVADLMERYQRLMKGGS</sequence>
<dbReference type="InterPro" id="IPR046820">
    <property type="entry name" value="MmeI_TRD"/>
</dbReference>
<organism evidence="3">
    <name type="scientific">bioreactor metagenome</name>
    <dbReference type="NCBI Taxonomy" id="1076179"/>
    <lineage>
        <taxon>unclassified sequences</taxon>
        <taxon>metagenomes</taxon>
        <taxon>ecological metagenomes</taxon>
    </lineage>
</organism>
<accession>A0A645A3E8</accession>
<feature type="domain" description="MmeI-like target recognition" evidence="1">
    <location>
        <begin position="1"/>
        <end position="60"/>
    </location>
</feature>
<comment type="caution">
    <text evidence="3">The sequence shown here is derived from an EMBL/GenBank/DDBJ whole genome shotgun (WGS) entry which is preliminary data.</text>
</comment>
<dbReference type="EMBL" id="VSSQ01011785">
    <property type="protein sequence ID" value="MPM47710.1"/>
    <property type="molecule type" value="Genomic_DNA"/>
</dbReference>
<evidence type="ECO:0000313" key="3">
    <source>
        <dbReference type="EMBL" id="MPM47710.1"/>
    </source>
</evidence>
<evidence type="ECO:0000259" key="1">
    <source>
        <dbReference type="Pfam" id="PF20466"/>
    </source>
</evidence>
<evidence type="ECO:0000259" key="2">
    <source>
        <dbReference type="Pfam" id="PF20467"/>
    </source>
</evidence>
<protein>
    <submittedName>
        <fullName evidence="3">Uncharacterized protein</fullName>
    </submittedName>
</protein>
<feature type="domain" description="MmeI-like C-terminal" evidence="2">
    <location>
        <begin position="62"/>
        <end position="140"/>
    </location>
</feature>
<gene>
    <name evidence="3" type="ORF">SDC9_94424</name>
</gene>
<dbReference type="AlphaFoldDB" id="A0A645A3E8"/>
<name>A0A645A3E8_9ZZZZ</name>
<dbReference type="Pfam" id="PF20466">
    <property type="entry name" value="MmeI_TRD"/>
    <property type="match status" value="1"/>
</dbReference>
<dbReference type="Pfam" id="PF20467">
    <property type="entry name" value="MmeI_C"/>
    <property type="match status" value="1"/>
</dbReference>
<reference evidence="3" key="1">
    <citation type="submission" date="2019-08" db="EMBL/GenBank/DDBJ databases">
        <authorList>
            <person name="Kucharzyk K."/>
            <person name="Murdoch R.W."/>
            <person name="Higgins S."/>
            <person name="Loffler F."/>
        </authorList>
    </citation>
    <scope>NUCLEOTIDE SEQUENCE</scope>
</reference>